<reference evidence="3" key="1">
    <citation type="submission" date="2023-07" db="EMBL/GenBank/DDBJ databases">
        <title>Genome mining of underrepresented organisms for secondary metabolites.</title>
        <authorList>
            <person name="D'Agostino P.M."/>
        </authorList>
    </citation>
    <scope>NUCLEOTIDE SEQUENCE [LARGE SCALE GENOMIC DNA]</scope>
    <source>
        <strain evidence="3">WS4403</strain>
    </source>
</reference>
<dbReference type="EMBL" id="JAGGMQ010000001">
    <property type="protein sequence ID" value="MBP2170604.1"/>
    <property type="molecule type" value="Genomic_DNA"/>
</dbReference>
<evidence type="ECO:0000256" key="1">
    <source>
        <dbReference type="SAM" id="MobiDB-lite"/>
    </source>
</evidence>
<name>A0ABS4PD85_9GAMM</name>
<proteinExistence type="predicted"/>
<accession>A0ABS4PD85</accession>
<feature type="region of interest" description="Disordered" evidence="1">
    <location>
        <begin position="1"/>
        <end position="22"/>
    </location>
</feature>
<evidence type="ECO:0000313" key="3">
    <source>
        <dbReference type="Proteomes" id="UP001195624"/>
    </source>
</evidence>
<keyword evidence="3" id="KW-1185">Reference proteome</keyword>
<sequence length="71" mass="7755">MSTAIETVNNSKPQSSKMTGRDQVDIGASAKITERFCAHIAITNINVNAQKSTAARFASVRFIFFIYNSLA</sequence>
<feature type="compositionally biased region" description="Polar residues" evidence="1">
    <location>
        <begin position="1"/>
        <end position="18"/>
    </location>
</feature>
<evidence type="ECO:0000313" key="2">
    <source>
        <dbReference type="EMBL" id="MBP2170604.1"/>
    </source>
</evidence>
<gene>
    <name evidence="2" type="ORF">J2125_003796</name>
</gene>
<dbReference type="Proteomes" id="UP001195624">
    <property type="component" value="Unassembled WGS sequence"/>
</dbReference>
<organism evidence="2 3">
    <name type="scientific">Winslowiella toletana</name>
    <dbReference type="NCBI Taxonomy" id="92490"/>
    <lineage>
        <taxon>Bacteria</taxon>
        <taxon>Pseudomonadati</taxon>
        <taxon>Pseudomonadota</taxon>
        <taxon>Gammaproteobacteria</taxon>
        <taxon>Enterobacterales</taxon>
        <taxon>Erwiniaceae</taxon>
        <taxon>Winslowiella</taxon>
    </lineage>
</organism>
<dbReference type="RefSeq" id="WP_198510906.1">
    <property type="nucleotide sequence ID" value="NZ_JAGGMQ010000001.1"/>
</dbReference>
<protein>
    <submittedName>
        <fullName evidence="2">Uncharacterized protein</fullName>
    </submittedName>
</protein>
<comment type="caution">
    <text evidence="2">The sequence shown here is derived from an EMBL/GenBank/DDBJ whole genome shotgun (WGS) entry which is preliminary data.</text>
</comment>